<sequence>MWSADDLQVTPKPPENEEDAFFRSQGKMAITVFLTTLQTCGFHRSVQLAELYNALPDPVPNPTPTQSPTLTFIIPEGKTNVCGVPTTFVIVLGGTVY</sequence>
<comment type="caution">
    <text evidence="2">The sequence shown here is derived from an EMBL/GenBank/DDBJ whole genome shotgun (WGS) entry which is preliminary data.</text>
</comment>
<evidence type="ECO:0000313" key="5">
    <source>
        <dbReference type="Proteomes" id="UP000663829"/>
    </source>
</evidence>
<evidence type="ECO:0000313" key="2">
    <source>
        <dbReference type="EMBL" id="CAF1387773.1"/>
    </source>
</evidence>
<evidence type="ECO:0000313" key="1">
    <source>
        <dbReference type="EMBL" id="CAF1294265.1"/>
    </source>
</evidence>
<dbReference type="Proteomes" id="UP000663829">
    <property type="component" value="Unassembled WGS sequence"/>
</dbReference>
<gene>
    <name evidence="2" type="ORF">GPM918_LOCUS32645</name>
    <name evidence="1" type="ORF">OVA965_LOCUS28243</name>
    <name evidence="4" type="ORF">SRO942_LOCUS33316</name>
    <name evidence="3" type="ORF">TMI583_LOCUS28993</name>
</gene>
<dbReference type="AlphaFoldDB" id="A0A815K2N2"/>
<proteinExistence type="predicted"/>
<reference evidence="2" key="1">
    <citation type="submission" date="2021-02" db="EMBL/GenBank/DDBJ databases">
        <authorList>
            <person name="Nowell W R."/>
        </authorList>
    </citation>
    <scope>NUCLEOTIDE SEQUENCE</scope>
</reference>
<dbReference type="EMBL" id="CAJOBC010082206">
    <property type="protein sequence ID" value="CAF4282599.1"/>
    <property type="molecule type" value="Genomic_DNA"/>
</dbReference>
<dbReference type="Proteomes" id="UP000682733">
    <property type="component" value="Unassembled WGS sequence"/>
</dbReference>
<dbReference type="Proteomes" id="UP000677228">
    <property type="component" value="Unassembled WGS sequence"/>
</dbReference>
<dbReference type="Proteomes" id="UP000681722">
    <property type="component" value="Unassembled WGS sequence"/>
</dbReference>
<evidence type="ECO:0000313" key="4">
    <source>
        <dbReference type="EMBL" id="CAF4282599.1"/>
    </source>
</evidence>
<organism evidence="2 5">
    <name type="scientific">Didymodactylos carnosus</name>
    <dbReference type="NCBI Taxonomy" id="1234261"/>
    <lineage>
        <taxon>Eukaryota</taxon>
        <taxon>Metazoa</taxon>
        <taxon>Spiralia</taxon>
        <taxon>Gnathifera</taxon>
        <taxon>Rotifera</taxon>
        <taxon>Eurotatoria</taxon>
        <taxon>Bdelloidea</taxon>
        <taxon>Philodinida</taxon>
        <taxon>Philodinidae</taxon>
        <taxon>Didymodactylos</taxon>
    </lineage>
</organism>
<dbReference type="EMBL" id="CAJNOK010019140">
    <property type="protein sequence ID" value="CAF1294265.1"/>
    <property type="molecule type" value="Genomic_DNA"/>
</dbReference>
<protein>
    <submittedName>
        <fullName evidence="2">Uncharacterized protein</fullName>
    </submittedName>
</protein>
<keyword evidence="5" id="KW-1185">Reference proteome</keyword>
<evidence type="ECO:0000313" key="3">
    <source>
        <dbReference type="EMBL" id="CAF4099432.1"/>
    </source>
</evidence>
<accession>A0A815K2N2</accession>
<dbReference type="EMBL" id="CAJOBA010040711">
    <property type="protein sequence ID" value="CAF4099432.1"/>
    <property type="molecule type" value="Genomic_DNA"/>
</dbReference>
<name>A0A815K2N2_9BILA</name>
<dbReference type="EMBL" id="CAJNOQ010016802">
    <property type="protein sequence ID" value="CAF1387773.1"/>
    <property type="molecule type" value="Genomic_DNA"/>
</dbReference>